<keyword evidence="5 6" id="KW-0472">Membrane</keyword>
<evidence type="ECO:0000256" key="3">
    <source>
        <dbReference type="ARBA" id="ARBA00022692"/>
    </source>
</evidence>
<feature type="domain" description="Cytochrome C biogenesis protein transmembrane" evidence="7">
    <location>
        <begin position="10"/>
        <end position="206"/>
    </location>
</feature>
<comment type="subcellular location">
    <subcellularLocation>
        <location evidence="1">Membrane</location>
        <topology evidence="1">Multi-pass membrane protein</topology>
    </subcellularLocation>
</comment>
<dbReference type="PANTHER" id="PTHR31272">
    <property type="entry name" value="CYTOCHROME C-TYPE BIOGENESIS PROTEIN HI_1454-RELATED"/>
    <property type="match status" value="1"/>
</dbReference>
<evidence type="ECO:0000313" key="8">
    <source>
        <dbReference type="EMBL" id="KGK99437.1"/>
    </source>
</evidence>
<feature type="transmembrane region" description="Helical" evidence="6">
    <location>
        <begin position="44"/>
        <end position="65"/>
    </location>
</feature>
<dbReference type="InterPro" id="IPR051790">
    <property type="entry name" value="Cytochrome_c-biogenesis_DsbD"/>
</dbReference>
<evidence type="ECO:0000256" key="5">
    <source>
        <dbReference type="ARBA" id="ARBA00023136"/>
    </source>
</evidence>
<dbReference type="OrthoDB" id="115386at2157"/>
<dbReference type="Pfam" id="PF02683">
    <property type="entry name" value="DsbD_TM"/>
    <property type="match status" value="1"/>
</dbReference>
<feature type="transmembrane region" description="Helical" evidence="6">
    <location>
        <begin position="6"/>
        <end position="32"/>
    </location>
</feature>
<evidence type="ECO:0000259" key="7">
    <source>
        <dbReference type="Pfam" id="PF02683"/>
    </source>
</evidence>
<sequence length="214" mass="22665">MVFGGVTPLAAFIAGLISIFSPCVLPLLPAIFAYSTSKGPLRPLAIVFGLTISFTIMGVVTSAFGSMFQQYLPYLSLFAGLIIILFGVTLLFDLGTFNIFGNLSGIGVQEKGFLGGLLFGMSLGIIWIPCVGPILASILTLVAIEGDIAYGAFLLFIYSMGLGIPMLVMAYSANISSSALSSIAKYDSYLKKGAGVVLIFVGLWMLYTNVLLRL</sequence>
<dbReference type="GO" id="GO:0017004">
    <property type="term" value="P:cytochrome complex assembly"/>
    <property type="evidence" value="ECO:0007669"/>
    <property type="project" value="InterPro"/>
</dbReference>
<keyword evidence="9" id="KW-1185">Reference proteome</keyword>
<organism evidence="8 9">
    <name type="scientific">Methanococcoides methylutens</name>
    <dbReference type="NCBI Taxonomy" id="2226"/>
    <lineage>
        <taxon>Archaea</taxon>
        <taxon>Methanobacteriati</taxon>
        <taxon>Methanobacteriota</taxon>
        <taxon>Stenosarchaea group</taxon>
        <taxon>Methanomicrobia</taxon>
        <taxon>Methanosarcinales</taxon>
        <taxon>Methanosarcinaceae</taxon>
        <taxon>Methanococcoides</taxon>
    </lineage>
</organism>
<gene>
    <name evidence="8" type="ORF">LI82_01395</name>
</gene>
<feature type="transmembrane region" description="Helical" evidence="6">
    <location>
        <begin position="148"/>
        <end position="172"/>
    </location>
</feature>
<evidence type="ECO:0000256" key="6">
    <source>
        <dbReference type="SAM" id="Phobius"/>
    </source>
</evidence>
<accession>A0A099T2U0</accession>
<feature type="transmembrane region" description="Helical" evidence="6">
    <location>
        <begin position="193"/>
        <end position="212"/>
    </location>
</feature>
<evidence type="ECO:0000313" key="9">
    <source>
        <dbReference type="Proteomes" id="UP000029859"/>
    </source>
</evidence>
<feature type="transmembrane region" description="Helical" evidence="6">
    <location>
        <begin position="113"/>
        <end position="142"/>
    </location>
</feature>
<evidence type="ECO:0000256" key="2">
    <source>
        <dbReference type="ARBA" id="ARBA00006143"/>
    </source>
</evidence>
<dbReference type="RefSeq" id="WP_048193176.1">
    <property type="nucleotide sequence ID" value="NZ_CAAGSM010000007.1"/>
</dbReference>
<keyword evidence="3 6" id="KW-0812">Transmembrane</keyword>
<comment type="caution">
    <text evidence="8">The sequence shown here is derived from an EMBL/GenBank/DDBJ whole genome shotgun (WGS) entry which is preliminary data.</text>
</comment>
<reference evidence="8 9" key="1">
    <citation type="submission" date="2014-09" db="EMBL/GenBank/DDBJ databases">
        <title>Draft genome sequence of an obligately methylotrophic methanogen, Methanococcoides methylutens, isolated from marine sediment.</title>
        <authorList>
            <person name="Guan Y."/>
            <person name="Ngugi D.K."/>
            <person name="Blom J."/>
            <person name="Ali S."/>
            <person name="Ferry J.G."/>
            <person name="Stingl U."/>
        </authorList>
    </citation>
    <scope>NUCLEOTIDE SEQUENCE [LARGE SCALE GENOMIC DNA]</scope>
    <source>
        <strain evidence="8 9">DSM 2657</strain>
    </source>
</reference>
<dbReference type="GO" id="GO:0016020">
    <property type="term" value="C:membrane"/>
    <property type="evidence" value="ECO:0007669"/>
    <property type="project" value="UniProtKB-SubCell"/>
</dbReference>
<keyword evidence="4 6" id="KW-1133">Transmembrane helix</keyword>
<dbReference type="PANTHER" id="PTHR31272:SF9">
    <property type="entry name" value="BLL1027 PROTEIN"/>
    <property type="match status" value="1"/>
</dbReference>
<proteinExistence type="inferred from homology"/>
<dbReference type="AlphaFoldDB" id="A0A099T2U0"/>
<dbReference type="InterPro" id="IPR003834">
    <property type="entry name" value="Cyt_c_assmbl_TM_dom"/>
</dbReference>
<evidence type="ECO:0000256" key="4">
    <source>
        <dbReference type="ARBA" id="ARBA00022989"/>
    </source>
</evidence>
<protein>
    <submittedName>
        <fullName evidence="8">Cytochrome C biogenesis protein</fullName>
    </submittedName>
</protein>
<comment type="similarity">
    <text evidence="2">Belongs to the DsbD family.</text>
</comment>
<dbReference type="EMBL" id="JRHO01000005">
    <property type="protein sequence ID" value="KGK99437.1"/>
    <property type="molecule type" value="Genomic_DNA"/>
</dbReference>
<feature type="transmembrane region" description="Helical" evidence="6">
    <location>
        <begin position="71"/>
        <end position="92"/>
    </location>
</feature>
<dbReference type="Proteomes" id="UP000029859">
    <property type="component" value="Unassembled WGS sequence"/>
</dbReference>
<evidence type="ECO:0000256" key="1">
    <source>
        <dbReference type="ARBA" id="ARBA00004141"/>
    </source>
</evidence>
<name>A0A099T2U0_METMT</name>